<proteinExistence type="predicted"/>
<evidence type="ECO:0000256" key="1">
    <source>
        <dbReference type="SAM" id="MobiDB-lite"/>
    </source>
</evidence>
<name>A0A392S1N5_9FABA</name>
<comment type="caution">
    <text evidence="2">The sequence shown here is derived from an EMBL/GenBank/DDBJ whole genome shotgun (WGS) entry which is preliminary data.</text>
</comment>
<protein>
    <submittedName>
        <fullName evidence="2">Uncharacterized protein</fullName>
    </submittedName>
</protein>
<reference evidence="2 3" key="1">
    <citation type="journal article" date="2018" name="Front. Plant Sci.">
        <title>Red Clover (Trifolium pratense) and Zigzag Clover (T. medium) - A Picture of Genomic Similarities and Differences.</title>
        <authorList>
            <person name="Dluhosova J."/>
            <person name="Istvanek J."/>
            <person name="Nedelnik J."/>
            <person name="Repkova J."/>
        </authorList>
    </citation>
    <scope>NUCLEOTIDE SEQUENCE [LARGE SCALE GENOMIC DNA]</scope>
    <source>
        <strain evidence="3">cv. 10/8</strain>
        <tissue evidence="2">Leaf</tissue>
    </source>
</reference>
<feature type="compositionally biased region" description="Polar residues" evidence="1">
    <location>
        <begin position="52"/>
        <end position="64"/>
    </location>
</feature>
<sequence length="64" mass="6805">MANHMASISSETNHDSKPIMGFSEAEFEALRSLLQNSGSSSRVHITTGPMHGSSSSSPIEETRG</sequence>
<dbReference type="EMBL" id="LXQA010297893">
    <property type="protein sequence ID" value="MCI41920.1"/>
    <property type="molecule type" value="Genomic_DNA"/>
</dbReference>
<feature type="non-terminal residue" evidence="2">
    <location>
        <position position="64"/>
    </location>
</feature>
<feature type="compositionally biased region" description="Polar residues" evidence="1">
    <location>
        <begin position="1"/>
        <end position="11"/>
    </location>
</feature>
<evidence type="ECO:0000313" key="3">
    <source>
        <dbReference type="Proteomes" id="UP000265520"/>
    </source>
</evidence>
<feature type="region of interest" description="Disordered" evidence="1">
    <location>
        <begin position="1"/>
        <end position="20"/>
    </location>
</feature>
<organism evidence="2 3">
    <name type="scientific">Trifolium medium</name>
    <dbReference type="NCBI Taxonomy" id="97028"/>
    <lineage>
        <taxon>Eukaryota</taxon>
        <taxon>Viridiplantae</taxon>
        <taxon>Streptophyta</taxon>
        <taxon>Embryophyta</taxon>
        <taxon>Tracheophyta</taxon>
        <taxon>Spermatophyta</taxon>
        <taxon>Magnoliopsida</taxon>
        <taxon>eudicotyledons</taxon>
        <taxon>Gunneridae</taxon>
        <taxon>Pentapetalae</taxon>
        <taxon>rosids</taxon>
        <taxon>fabids</taxon>
        <taxon>Fabales</taxon>
        <taxon>Fabaceae</taxon>
        <taxon>Papilionoideae</taxon>
        <taxon>50 kb inversion clade</taxon>
        <taxon>NPAAA clade</taxon>
        <taxon>Hologalegina</taxon>
        <taxon>IRL clade</taxon>
        <taxon>Trifolieae</taxon>
        <taxon>Trifolium</taxon>
    </lineage>
</organism>
<dbReference type="Proteomes" id="UP000265520">
    <property type="component" value="Unassembled WGS sequence"/>
</dbReference>
<evidence type="ECO:0000313" key="2">
    <source>
        <dbReference type="EMBL" id="MCI41920.1"/>
    </source>
</evidence>
<keyword evidence="3" id="KW-1185">Reference proteome</keyword>
<accession>A0A392S1N5</accession>
<feature type="region of interest" description="Disordered" evidence="1">
    <location>
        <begin position="37"/>
        <end position="64"/>
    </location>
</feature>
<dbReference type="AlphaFoldDB" id="A0A392S1N5"/>